<dbReference type="PANTHER" id="PTHR23257">
    <property type="entry name" value="SERINE-THREONINE PROTEIN KINASE"/>
    <property type="match status" value="1"/>
</dbReference>
<dbReference type="InterPro" id="IPR008271">
    <property type="entry name" value="Ser/Thr_kinase_AS"/>
</dbReference>
<keyword evidence="1" id="KW-0418">Kinase</keyword>
<keyword evidence="3 4" id="KW-0067">ATP-binding</keyword>
<dbReference type="Gene3D" id="1.10.510.10">
    <property type="entry name" value="Transferase(Phosphotransferase) domain 1"/>
    <property type="match status" value="1"/>
</dbReference>
<dbReference type="InterPro" id="IPR017441">
    <property type="entry name" value="Protein_kinase_ATP_BS"/>
</dbReference>
<dbReference type="PRINTS" id="PR00109">
    <property type="entry name" value="TYRKINASE"/>
</dbReference>
<keyword evidence="1" id="KW-0723">Serine/threonine-protein kinase</keyword>
<evidence type="ECO:0000313" key="6">
    <source>
        <dbReference type="EMBL" id="KAK8887585.1"/>
    </source>
</evidence>
<protein>
    <recommendedName>
        <fullName evidence="5">Protein kinase domain-containing protein</fullName>
    </recommendedName>
</protein>
<accession>A0ABR2KC51</accession>
<dbReference type="SUPFAM" id="SSF56112">
    <property type="entry name" value="Protein kinase-like (PK-like)"/>
    <property type="match status" value="1"/>
</dbReference>
<organism evidence="6 7">
    <name type="scientific">Tritrichomonas musculus</name>
    <dbReference type="NCBI Taxonomy" id="1915356"/>
    <lineage>
        <taxon>Eukaryota</taxon>
        <taxon>Metamonada</taxon>
        <taxon>Parabasalia</taxon>
        <taxon>Tritrichomonadida</taxon>
        <taxon>Tritrichomonadidae</taxon>
        <taxon>Tritrichomonas</taxon>
    </lineage>
</organism>
<proteinExistence type="predicted"/>
<name>A0ABR2KC51_9EUKA</name>
<evidence type="ECO:0000256" key="4">
    <source>
        <dbReference type="PROSITE-ProRule" id="PRU10141"/>
    </source>
</evidence>
<keyword evidence="1" id="KW-0808">Transferase</keyword>
<reference evidence="6 7" key="1">
    <citation type="submission" date="2024-04" db="EMBL/GenBank/DDBJ databases">
        <title>Tritrichomonas musculus Genome.</title>
        <authorList>
            <person name="Alves-Ferreira E."/>
            <person name="Grigg M."/>
            <person name="Lorenzi H."/>
            <person name="Galac M."/>
        </authorList>
    </citation>
    <scope>NUCLEOTIDE SEQUENCE [LARGE SCALE GENOMIC DNA]</scope>
    <source>
        <strain evidence="6 7">EAF2021</strain>
    </source>
</reference>
<evidence type="ECO:0000256" key="3">
    <source>
        <dbReference type="ARBA" id="ARBA00022840"/>
    </source>
</evidence>
<dbReference type="Proteomes" id="UP001470230">
    <property type="component" value="Unassembled WGS sequence"/>
</dbReference>
<dbReference type="InterPro" id="IPR001245">
    <property type="entry name" value="Ser-Thr/Tyr_kinase_cat_dom"/>
</dbReference>
<feature type="domain" description="Protein kinase" evidence="5">
    <location>
        <begin position="22"/>
        <end position="282"/>
    </location>
</feature>
<dbReference type="InterPro" id="IPR050167">
    <property type="entry name" value="Ser_Thr_protein_kinase"/>
</dbReference>
<feature type="binding site" evidence="4">
    <location>
        <position position="51"/>
    </location>
    <ligand>
        <name>ATP</name>
        <dbReference type="ChEBI" id="CHEBI:30616"/>
    </ligand>
</feature>
<keyword evidence="2 4" id="KW-0547">Nucleotide-binding</keyword>
<dbReference type="Pfam" id="PF07714">
    <property type="entry name" value="PK_Tyr_Ser-Thr"/>
    <property type="match status" value="1"/>
</dbReference>
<evidence type="ECO:0000256" key="1">
    <source>
        <dbReference type="ARBA" id="ARBA00022527"/>
    </source>
</evidence>
<dbReference type="InterPro" id="IPR011009">
    <property type="entry name" value="Kinase-like_dom_sf"/>
</dbReference>
<evidence type="ECO:0000256" key="2">
    <source>
        <dbReference type="ARBA" id="ARBA00022741"/>
    </source>
</evidence>
<dbReference type="CDD" id="cd13999">
    <property type="entry name" value="STKc_MAP3K-like"/>
    <property type="match status" value="1"/>
</dbReference>
<evidence type="ECO:0000259" key="5">
    <source>
        <dbReference type="PROSITE" id="PS50011"/>
    </source>
</evidence>
<dbReference type="PROSITE" id="PS00108">
    <property type="entry name" value="PROTEIN_KINASE_ST"/>
    <property type="match status" value="1"/>
</dbReference>
<comment type="caution">
    <text evidence="6">The sequence shown here is derived from an EMBL/GenBank/DDBJ whole genome shotgun (WGS) entry which is preliminary data.</text>
</comment>
<dbReference type="PROSITE" id="PS00107">
    <property type="entry name" value="PROTEIN_KINASE_ATP"/>
    <property type="match status" value="1"/>
</dbReference>
<sequence>MEEGWEEMREHLRDYIVDLGDFTQINTIGKGAFGKVYLANNNKTNIKYAIKELQFEHLEGRQLKLFCREVQILAKCHNLFLLPFRGFTLSFPYSIVTEFITNGSLYEALRHKPKAPSLSPTHKTIIALGIANGMCHLHELNIIHRDLKSLNILLDENYYPKICDFGIARFKAESNQPVTQQIGTPHWMAPELFLKNNYDSKVDVYAYAIILWEMITEKIPFCGMNPIQIMTLVCQNHERPPLPEDLSPNLASLINLCWAQSPQERPTFKNIYKLFKEKKVYFDGTDFDEVDHVIEKIEEAELAQRLSKGTPLPSVDDAWPALFEISDKEKYPDGGLSILNNYTASPSFKIILDNVLSSVDENNVNEFYNTIEKTLDKVDDDHMTLVLNSLKTVISKSEKFLNLFIKSNAFNNLPFSNSSCFPILYDLIGGILQISPSAVKLEQMQALYKANYSKYPSQVVTLFYLVSKDFDETYVANTIFEFLLQHSTKIVKYNGPLLLQMINELATDHNDLFERYFDQMRNILLVSFSDANKLTVAYAYRIAVKFFDEELIPPQITSHLKDPCLVHDAVVLLNKFKAFKLTENIISILLSNIHHRIVFEYIIKIAPNYAEILFSLSNLWISNQDLQLSNALRLLVVIVDNKRVSASDEQTKEILNLFMEVMKSSNPFLSTIAHIIKKLDMNKSAKQIFERSKFISKLTDIVIKKPLEEFVHSSLVLMNLFTPSYISNDFLRLLPKVQDKIESNPTLIYLSMVIVLKIGNTEETRKQINQIGFIKSFIHNSLSSQANQFGNLFAAVEAF</sequence>
<dbReference type="EMBL" id="JAPFFF010000006">
    <property type="protein sequence ID" value="KAK8887585.1"/>
    <property type="molecule type" value="Genomic_DNA"/>
</dbReference>
<dbReference type="InterPro" id="IPR000719">
    <property type="entry name" value="Prot_kinase_dom"/>
</dbReference>
<evidence type="ECO:0000313" key="7">
    <source>
        <dbReference type="Proteomes" id="UP001470230"/>
    </source>
</evidence>
<keyword evidence="7" id="KW-1185">Reference proteome</keyword>
<dbReference type="SMART" id="SM00220">
    <property type="entry name" value="S_TKc"/>
    <property type="match status" value="1"/>
</dbReference>
<dbReference type="PROSITE" id="PS50011">
    <property type="entry name" value="PROTEIN_KINASE_DOM"/>
    <property type="match status" value="1"/>
</dbReference>
<gene>
    <name evidence="6" type="ORF">M9Y10_038635</name>
</gene>
<dbReference type="PANTHER" id="PTHR23257:SF958">
    <property type="entry name" value="SERINE_THREONINE-PROTEIN KINASE WNK4"/>
    <property type="match status" value="1"/>
</dbReference>